<dbReference type="CDD" id="cd17574">
    <property type="entry name" value="REC_OmpR"/>
    <property type="match status" value="1"/>
</dbReference>
<dbReference type="PANTHER" id="PTHR44591:SF3">
    <property type="entry name" value="RESPONSE REGULATORY DOMAIN-CONTAINING PROTEIN"/>
    <property type="match status" value="1"/>
</dbReference>
<evidence type="ECO:0000259" key="3">
    <source>
        <dbReference type="PROSITE" id="PS50110"/>
    </source>
</evidence>
<reference evidence="4 5" key="1">
    <citation type="submission" date="2019-06" db="EMBL/GenBank/DDBJ databases">
        <authorList>
            <person name="Livingstone P."/>
            <person name="Whitworth D."/>
        </authorList>
    </citation>
    <scope>NUCLEOTIDE SEQUENCE [LARGE SCALE GENOMIC DNA]</scope>
    <source>
        <strain evidence="4 5">AM401</strain>
    </source>
</reference>
<organism evidence="4 5">
    <name type="scientific">Myxococcus llanfairpwllgwyngyllgogerychwyrndrobwllllantysiliogogogochensis</name>
    <dbReference type="NCBI Taxonomy" id="2590453"/>
    <lineage>
        <taxon>Bacteria</taxon>
        <taxon>Pseudomonadati</taxon>
        <taxon>Myxococcota</taxon>
        <taxon>Myxococcia</taxon>
        <taxon>Myxococcales</taxon>
        <taxon>Cystobacterineae</taxon>
        <taxon>Myxococcaceae</taxon>
        <taxon>Myxococcus</taxon>
    </lineage>
</organism>
<feature type="domain" description="Response regulatory" evidence="3">
    <location>
        <begin position="6"/>
        <end position="119"/>
    </location>
</feature>
<dbReference type="InterPro" id="IPR011006">
    <property type="entry name" value="CheY-like_superfamily"/>
</dbReference>
<feature type="modified residue" description="4-aspartylphosphate" evidence="2">
    <location>
        <position position="56"/>
    </location>
</feature>
<evidence type="ECO:0000256" key="1">
    <source>
        <dbReference type="ARBA" id="ARBA00022553"/>
    </source>
</evidence>
<keyword evidence="5" id="KW-1185">Reference proteome</keyword>
<dbReference type="GO" id="GO:0000160">
    <property type="term" value="P:phosphorelay signal transduction system"/>
    <property type="evidence" value="ECO:0007669"/>
    <property type="project" value="InterPro"/>
</dbReference>
<dbReference type="InterPro" id="IPR050595">
    <property type="entry name" value="Bact_response_regulator"/>
</dbReference>
<sequence>MCTPSLVLLVEDHADSRELLEEFLTMEGFAVETAGNGQTAWERLRRLPRPDAVLLDLMMPVMSGWELMRHVREDARLSALPVVVVSGAGNSQPLPEGVQAAVPKPVDLWELRATLARVVNAAG</sequence>
<evidence type="ECO:0000313" key="5">
    <source>
        <dbReference type="Proteomes" id="UP000315369"/>
    </source>
</evidence>
<evidence type="ECO:0000256" key="2">
    <source>
        <dbReference type="PROSITE-ProRule" id="PRU00169"/>
    </source>
</evidence>
<evidence type="ECO:0000313" key="4">
    <source>
        <dbReference type="EMBL" id="TQF17954.1"/>
    </source>
</evidence>
<gene>
    <name evidence="4" type="ORF">FJV41_01000</name>
</gene>
<dbReference type="Pfam" id="PF00072">
    <property type="entry name" value="Response_reg"/>
    <property type="match status" value="1"/>
</dbReference>
<dbReference type="EMBL" id="VIFM01000002">
    <property type="protein sequence ID" value="TQF17954.1"/>
    <property type="molecule type" value="Genomic_DNA"/>
</dbReference>
<dbReference type="PROSITE" id="PS50110">
    <property type="entry name" value="RESPONSE_REGULATORY"/>
    <property type="match status" value="1"/>
</dbReference>
<dbReference type="SMART" id="SM00448">
    <property type="entry name" value="REC"/>
    <property type="match status" value="1"/>
</dbReference>
<dbReference type="AlphaFoldDB" id="A0A540XB95"/>
<dbReference type="Proteomes" id="UP000315369">
    <property type="component" value="Unassembled WGS sequence"/>
</dbReference>
<comment type="caution">
    <text evidence="4">The sequence shown here is derived from an EMBL/GenBank/DDBJ whole genome shotgun (WGS) entry which is preliminary data.</text>
</comment>
<dbReference type="PANTHER" id="PTHR44591">
    <property type="entry name" value="STRESS RESPONSE REGULATOR PROTEIN 1"/>
    <property type="match status" value="1"/>
</dbReference>
<dbReference type="Gene3D" id="3.40.50.2300">
    <property type="match status" value="1"/>
</dbReference>
<protein>
    <submittedName>
        <fullName evidence="4">Response regulator</fullName>
    </submittedName>
</protein>
<accession>A0A540XB95</accession>
<dbReference type="RefSeq" id="WP_141640470.1">
    <property type="nucleotide sequence ID" value="NZ_VIFM01000002.1"/>
</dbReference>
<dbReference type="OrthoDB" id="5295285at2"/>
<dbReference type="InterPro" id="IPR001789">
    <property type="entry name" value="Sig_transdc_resp-reg_receiver"/>
</dbReference>
<proteinExistence type="predicted"/>
<keyword evidence="1 2" id="KW-0597">Phosphoprotein</keyword>
<name>A0A540XB95_9BACT</name>
<dbReference type="SUPFAM" id="SSF52172">
    <property type="entry name" value="CheY-like"/>
    <property type="match status" value="1"/>
</dbReference>